<dbReference type="PROSITE" id="PS51886">
    <property type="entry name" value="TLDC"/>
    <property type="match status" value="1"/>
</dbReference>
<dbReference type="InterPro" id="IPR011333">
    <property type="entry name" value="SKP1/BTB/POZ_sf"/>
</dbReference>
<dbReference type="PANTHER" id="PTHR24410:SF23">
    <property type="entry name" value="BTB DOMAIN-CONTAINING PROTEIN-RELATED"/>
    <property type="match status" value="1"/>
</dbReference>
<protein>
    <submittedName>
        <fullName evidence="3">5713_t:CDS:1</fullName>
    </submittedName>
</protein>
<dbReference type="OrthoDB" id="25620at2759"/>
<dbReference type="PANTHER" id="PTHR24410">
    <property type="entry name" value="HL07962P-RELATED"/>
    <property type="match status" value="1"/>
</dbReference>
<name>A0A9N8VZ89_9GLOM</name>
<evidence type="ECO:0000259" key="1">
    <source>
        <dbReference type="PROSITE" id="PS50097"/>
    </source>
</evidence>
<dbReference type="EMBL" id="CAJVQA010000378">
    <property type="protein sequence ID" value="CAG8471538.1"/>
    <property type="molecule type" value="Genomic_DNA"/>
</dbReference>
<dbReference type="InterPro" id="IPR006571">
    <property type="entry name" value="TLDc_dom"/>
</dbReference>
<proteinExistence type="predicted"/>
<feature type="domain" description="BTB" evidence="1">
    <location>
        <begin position="23"/>
        <end position="96"/>
    </location>
</feature>
<organism evidence="3 4">
    <name type="scientific">Cetraspora pellucida</name>
    <dbReference type="NCBI Taxonomy" id="1433469"/>
    <lineage>
        <taxon>Eukaryota</taxon>
        <taxon>Fungi</taxon>
        <taxon>Fungi incertae sedis</taxon>
        <taxon>Mucoromycota</taxon>
        <taxon>Glomeromycotina</taxon>
        <taxon>Glomeromycetes</taxon>
        <taxon>Diversisporales</taxon>
        <taxon>Gigasporaceae</taxon>
        <taxon>Cetraspora</taxon>
    </lineage>
</organism>
<dbReference type="SMART" id="SM00225">
    <property type="entry name" value="BTB"/>
    <property type="match status" value="1"/>
</dbReference>
<comment type="caution">
    <text evidence="3">The sequence shown here is derived from an EMBL/GenBank/DDBJ whole genome shotgun (WGS) entry which is preliminary data.</text>
</comment>
<dbReference type="Gene3D" id="3.30.710.10">
    <property type="entry name" value="Potassium Channel Kv1.1, Chain A"/>
    <property type="match status" value="1"/>
</dbReference>
<evidence type="ECO:0000313" key="4">
    <source>
        <dbReference type="Proteomes" id="UP000789759"/>
    </source>
</evidence>
<sequence>MNSILLTDLSSDLGYILKNCTGHDVIIQAGDGNDMKEFKAHSIILSARCPYFRAAISSNWTHKEGGFIIFKEPSISPRFFQIILNYMYTAFIDLDNSTGPELLQILIAAEELWMQKLISYIQDHLIEKKTCFVRNFAAHVLETILYLESCTTLQNYCLEIICENSDELFCTQKYLWLDKSVLFLILSCDDLGVKEIDIWKYLILWGMSKITNNKMPVDCWGYIIPLKNLSNLSSETIAKLKAILDQFIPLIRWMDIPSDEFFQDVYPFEKILSKSLFQDILRHHTMNTSTLNYSLTLNRSMQNLPLLDSVIIDQDHVNIISSWVDKKEFNYYQNRRPSYKLSLLLRASRDGFGANTFHKLCDKKGPTIIISKVFQTGQIIGAYTPINFEQGFPIKSNDSWLCTTDSFIFSFKNKQLINNVNIARVADKHKAVYYNSNYGPGWGGGIDLIFVNNQARCNGFKTYPGIRSFINAINKIDDYEVFQITKI</sequence>
<evidence type="ECO:0000313" key="3">
    <source>
        <dbReference type="EMBL" id="CAG8471538.1"/>
    </source>
</evidence>
<dbReference type="SUPFAM" id="SSF54695">
    <property type="entry name" value="POZ domain"/>
    <property type="match status" value="1"/>
</dbReference>
<dbReference type="Pfam" id="PF00651">
    <property type="entry name" value="BTB"/>
    <property type="match status" value="1"/>
</dbReference>
<evidence type="ECO:0000259" key="2">
    <source>
        <dbReference type="PROSITE" id="PS51886"/>
    </source>
</evidence>
<dbReference type="InterPro" id="IPR000210">
    <property type="entry name" value="BTB/POZ_dom"/>
</dbReference>
<dbReference type="Proteomes" id="UP000789759">
    <property type="component" value="Unassembled WGS sequence"/>
</dbReference>
<reference evidence="3" key="1">
    <citation type="submission" date="2021-06" db="EMBL/GenBank/DDBJ databases">
        <authorList>
            <person name="Kallberg Y."/>
            <person name="Tangrot J."/>
            <person name="Rosling A."/>
        </authorList>
    </citation>
    <scope>NUCLEOTIDE SEQUENCE</scope>
    <source>
        <strain evidence="3">FL966</strain>
    </source>
</reference>
<accession>A0A9N8VZ89</accession>
<dbReference type="InterPro" id="IPR051481">
    <property type="entry name" value="BTB-POZ/Galectin-3-binding"/>
</dbReference>
<dbReference type="CDD" id="cd18186">
    <property type="entry name" value="BTB_POZ_ZBTB_KLHL-like"/>
    <property type="match status" value="1"/>
</dbReference>
<gene>
    <name evidence="3" type="ORF">CPELLU_LOCUS1096</name>
</gene>
<feature type="domain" description="TLDc" evidence="2">
    <location>
        <begin position="310"/>
        <end position="487"/>
    </location>
</feature>
<dbReference type="PROSITE" id="PS50097">
    <property type="entry name" value="BTB"/>
    <property type="match status" value="1"/>
</dbReference>
<dbReference type="AlphaFoldDB" id="A0A9N8VZ89"/>
<keyword evidence="4" id="KW-1185">Reference proteome</keyword>
<dbReference type="Pfam" id="PF07534">
    <property type="entry name" value="TLD"/>
    <property type="match status" value="1"/>
</dbReference>